<dbReference type="EMBL" id="MWPZ01000013">
    <property type="protein sequence ID" value="TIC89880.1"/>
    <property type="molecule type" value="Genomic_DNA"/>
</dbReference>
<dbReference type="OrthoDB" id="5306317at2759"/>
<protein>
    <recommendedName>
        <fullName evidence="4">Integral membrane protein</fullName>
    </recommendedName>
</protein>
<keyword evidence="1" id="KW-0812">Transmembrane</keyword>
<name>A0A4T0VD20_9PEZI</name>
<dbReference type="Proteomes" id="UP000305883">
    <property type="component" value="Unassembled WGS sequence"/>
</dbReference>
<feature type="transmembrane region" description="Helical" evidence="1">
    <location>
        <begin position="201"/>
        <end position="221"/>
    </location>
</feature>
<keyword evidence="1" id="KW-1133">Transmembrane helix</keyword>
<feature type="transmembrane region" description="Helical" evidence="1">
    <location>
        <begin position="41"/>
        <end position="62"/>
    </location>
</feature>
<gene>
    <name evidence="2" type="ORF">CH35J_012319</name>
</gene>
<evidence type="ECO:0000313" key="3">
    <source>
        <dbReference type="Proteomes" id="UP000305883"/>
    </source>
</evidence>
<feature type="transmembrane region" description="Helical" evidence="1">
    <location>
        <begin position="74"/>
        <end position="96"/>
    </location>
</feature>
<feature type="transmembrane region" description="Helical" evidence="1">
    <location>
        <begin position="233"/>
        <end position="252"/>
    </location>
</feature>
<proteinExistence type="predicted"/>
<evidence type="ECO:0008006" key="4">
    <source>
        <dbReference type="Google" id="ProtNLM"/>
    </source>
</evidence>
<accession>A0A4T0VD20</accession>
<dbReference type="AlphaFoldDB" id="A0A4T0VD20"/>
<keyword evidence="1" id="KW-0472">Membrane</keyword>
<organism evidence="2 3">
    <name type="scientific">Colletotrichum higginsianum</name>
    <dbReference type="NCBI Taxonomy" id="80884"/>
    <lineage>
        <taxon>Eukaryota</taxon>
        <taxon>Fungi</taxon>
        <taxon>Dikarya</taxon>
        <taxon>Ascomycota</taxon>
        <taxon>Pezizomycotina</taxon>
        <taxon>Sordariomycetes</taxon>
        <taxon>Hypocreomycetidae</taxon>
        <taxon>Glomerellales</taxon>
        <taxon>Glomerellaceae</taxon>
        <taxon>Colletotrichum</taxon>
        <taxon>Colletotrichum destructivum species complex</taxon>
    </lineage>
</organism>
<feature type="transmembrane region" description="Helical" evidence="1">
    <location>
        <begin position="108"/>
        <end position="130"/>
    </location>
</feature>
<evidence type="ECO:0000256" key="1">
    <source>
        <dbReference type="SAM" id="Phobius"/>
    </source>
</evidence>
<evidence type="ECO:0000313" key="2">
    <source>
        <dbReference type="EMBL" id="TIC89880.1"/>
    </source>
</evidence>
<comment type="caution">
    <text evidence="2">The sequence shown here is derived from an EMBL/GenBank/DDBJ whole genome shotgun (WGS) entry which is preliminary data.</text>
</comment>
<reference evidence="2 3" key="1">
    <citation type="journal article" date="2019" name="Genome Biol. Evol.">
        <title>Genomic Plasticity Mediated by Transposable Elements in the Plant Pathogenic Fungus Colletotrichum higginsianum.</title>
        <authorList>
            <person name="Tsushima A."/>
            <person name="Gan P."/>
            <person name="Kumakura N."/>
            <person name="Narusaka M."/>
            <person name="Takano Y."/>
            <person name="Narusaka Y."/>
            <person name="Shirasu K."/>
        </authorList>
    </citation>
    <scope>NUCLEOTIDE SEQUENCE [LARGE SCALE GENOMIC DNA]</scope>
    <source>
        <strain evidence="2 3">MAFF305635-RFP</strain>
    </source>
</reference>
<sequence length="361" mass="39998">MSTPIIPVYFELSWSILSTIGATNVMFGLLIIGITSFSQIIVVPIVSSAAGAIANGLCYYAYYDESYSLHQKAAASAVGDAFWVIQEVALSFYSYALLRRILKDTRWIVFNTLFWTMVIAIVSIRIAIAVSRVRYILRGNANLQNTVNDLHIGYFVLIASLECISAFFLLNTFAEVMSTSARAALKADFFRYLMRSTEVRLATLALLGIMRAVTYSFQITAQSATNPASQIDRFAYTLECLFPIVMFIDILASKLMFTTYSYHPTQPKRPTPRGYVASRKVTDGWFDGTQPSQQLVVVHGGKDESSEMDYARPGSSGSMINLGDVESDYVCKGGINKTVVISVKHSIPAHPERPRQCLTSP</sequence>
<feature type="transmembrane region" description="Helical" evidence="1">
    <location>
        <begin position="12"/>
        <end position="34"/>
    </location>
</feature>
<feature type="transmembrane region" description="Helical" evidence="1">
    <location>
        <begin position="150"/>
        <end position="170"/>
    </location>
</feature>